<organism evidence="1 2">
    <name type="scientific">Xenorhabdus bovienii str. kraussei Becker Underwood</name>
    <dbReference type="NCBI Taxonomy" id="1398204"/>
    <lineage>
        <taxon>Bacteria</taxon>
        <taxon>Pseudomonadati</taxon>
        <taxon>Pseudomonadota</taxon>
        <taxon>Gammaproteobacteria</taxon>
        <taxon>Enterobacterales</taxon>
        <taxon>Morganellaceae</taxon>
        <taxon>Xenorhabdus</taxon>
    </lineage>
</organism>
<dbReference type="EMBL" id="CBSZ010000353">
    <property type="protein sequence ID" value="CDH25687.1"/>
    <property type="molecule type" value="Genomic_DNA"/>
</dbReference>
<dbReference type="AlphaFoldDB" id="A0A077PYH0"/>
<comment type="caution">
    <text evidence="1">The sequence shown here is derived from an EMBL/GenBank/DDBJ whole genome shotgun (WGS) entry which is preliminary data.</text>
</comment>
<reference evidence="1" key="1">
    <citation type="submission" date="2013-07" db="EMBL/GenBank/DDBJ databases">
        <title>Sub-species coevolution in mutualistic symbiosis.</title>
        <authorList>
            <person name="Murfin K."/>
            <person name="Klassen J."/>
            <person name="Lee M."/>
            <person name="Forst S."/>
            <person name="Stock P."/>
            <person name="Goodrich-Blair H."/>
        </authorList>
    </citation>
    <scope>NUCLEOTIDE SEQUENCE [LARGE SCALE GENOMIC DNA]</scope>
    <source>
        <strain evidence="1">Kraussei Becker Underwood</strain>
    </source>
</reference>
<name>A0A077PYH0_XENBV</name>
<evidence type="ECO:0000313" key="1">
    <source>
        <dbReference type="EMBL" id="CDH25687.1"/>
    </source>
</evidence>
<gene>
    <name evidence="1" type="ORF">XBKB1_4160003</name>
</gene>
<dbReference type="HOGENOM" id="CLU_3241613_0_0_6"/>
<evidence type="ECO:0000313" key="2">
    <source>
        <dbReference type="Proteomes" id="UP000028493"/>
    </source>
</evidence>
<accession>A0A077PYH0</accession>
<sequence>MQMRSYFKYYIKNNILYTNTIFINSHMYTFMYKRKKHTKPPIQ</sequence>
<protein>
    <submittedName>
        <fullName evidence="1">Uncharacterized protein</fullName>
    </submittedName>
</protein>
<proteinExistence type="predicted"/>
<dbReference type="Proteomes" id="UP000028493">
    <property type="component" value="Unassembled WGS sequence"/>
</dbReference>